<protein>
    <submittedName>
        <fullName evidence="3">Uncharacterized protein</fullName>
    </submittedName>
</protein>
<keyword evidence="2" id="KW-0732">Signal</keyword>
<dbReference type="AlphaFoldDB" id="A0A931E4I6"/>
<dbReference type="RefSeq" id="WP_196990898.1">
    <property type="nucleotide sequence ID" value="NZ_JADWYR010000001.1"/>
</dbReference>
<feature type="region of interest" description="Disordered" evidence="1">
    <location>
        <begin position="26"/>
        <end position="52"/>
    </location>
</feature>
<comment type="caution">
    <text evidence="3">The sequence shown here is derived from an EMBL/GenBank/DDBJ whole genome shotgun (WGS) entry which is preliminary data.</text>
</comment>
<evidence type="ECO:0000256" key="1">
    <source>
        <dbReference type="SAM" id="MobiDB-lite"/>
    </source>
</evidence>
<feature type="signal peptide" evidence="2">
    <location>
        <begin position="1"/>
        <end position="23"/>
    </location>
</feature>
<dbReference type="EMBL" id="JADWYR010000001">
    <property type="protein sequence ID" value="MBG9376908.1"/>
    <property type="molecule type" value="Genomic_DNA"/>
</dbReference>
<dbReference type="Proteomes" id="UP000628448">
    <property type="component" value="Unassembled WGS sequence"/>
</dbReference>
<evidence type="ECO:0000313" key="4">
    <source>
        <dbReference type="Proteomes" id="UP000628448"/>
    </source>
</evidence>
<evidence type="ECO:0000313" key="3">
    <source>
        <dbReference type="EMBL" id="MBG9376908.1"/>
    </source>
</evidence>
<sequence>MYKPLLTLLVAASLFAGCSGNTAKDNTGDSAATTAPVDTASPATQAEDPDPSDSIAATAYGINTYGKATEQLVRARLLEKFKDDLAKDLVDSFSRRFIFFQYDLNNDNKKEIFVGLTGPYFCGSGGCSIELLNADGTVINSFTVTDYPVIVAGTATNGWQDLILESNGKYHLIKFNGKSYPANPSVAPVMKEIPGDGLPRLLNYMNEPYAWFRF</sequence>
<reference evidence="3" key="1">
    <citation type="submission" date="2020-11" db="EMBL/GenBank/DDBJ databases">
        <title>Bacterial whole genome sequence for Panacibacter sp. DH6.</title>
        <authorList>
            <person name="Le V."/>
            <person name="Ko S."/>
            <person name="Ahn C.-Y."/>
            <person name="Oh H.-M."/>
        </authorList>
    </citation>
    <scope>NUCLEOTIDE SEQUENCE</scope>
    <source>
        <strain evidence="3">DH6</strain>
    </source>
</reference>
<accession>A0A931E4I6</accession>
<name>A0A931E4I6_9BACT</name>
<keyword evidence="4" id="KW-1185">Reference proteome</keyword>
<gene>
    <name evidence="3" type="ORF">I5907_11715</name>
</gene>
<proteinExistence type="predicted"/>
<organism evidence="3 4">
    <name type="scientific">Panacibacter microcysteis</name>
    <dbReference type="NCBI Taxonomy" id="2793269"/>
    <lineage>
        <taxon>Bacteria</taxon>
        <taxon>Pseudomonadati</taxon>
        <taxon>Bacteroidota</taxon>
        <taxon>Chitinophagia</taxon>
        <taxon>Chitinophagales</taxon>
        <taxon>Chitinophagaceae</taxon>
        <taxon>Panacibacter</taxon>
    </lineage>
</organism>
<feature type="chain" id="PRO_5036978492" evidence="2">
    <location>
        <begin position="24"/>
        <end position="214"/>
    </location>
</feature>
<dbReference type="PROSITE" id="PS51257">
    <property type="entry name" value="PROKAR_LIPOPROTEIN"/>
    <property type="match status" value="1"/>
</dbReference>
<evidence type="ECO:0000256" key="2">
    <source>
        <dbReference type="SAM" id="SignalP"/>
    </source>
</evidence>